<sequence>MKKILFLVALIAVLGFTNKDTFIENTAFKIIDDSTLSVIGTSNVKGFECKYDMTDFKSVIPINYILKDGKILLSESTLVLDNINFDCGGRAINRDFIEILKTKKHPRIKLELREINMIHNKNEVNVLVDVSMAGISNTYSIPVNLKKNDKLEVVGNLDLYLDTFNIEAPNKLFGLIQIGNHVEIEFKLFLKEIISKD</sequence>
<accession>A0ACC5UC74</accession>
<gene>
    <name evidence="1" type="ORF">KO493_13910</name>
</gene>
<evidence type="ECO:0000313" key="1">
    <source>
        <dbReference type="EMBL" id="MBU2951790.1"/>
    </source>
</evidence>
<protein>
    <submittedName>
        <fullName evidence="1">Uncharacterized protein</fullName>
    </submittedName>
</protein>
<name>A0ACC5UC74_9FLAO</name>
<comment type="caution">
    <text evidence="1">The sequence shown here is derived from an EMBL/GenBank/DDBJ whole genome shotgun (WGS) entry which is preliminary data.</text>
</comment>
<evidence type="ECO:0000313" key="2">
    <source>
        <dbReference type="Proteomes" id="UP001647509"/>
    </source>
</evidence>
<dbReference type="EMBL" id="JAHKPD010000020">
    <property type="protein sequence ID" value="MBU2951790.1"/>
    <property type="molecule type" value="Genomic_DNA"/>
</dbReference>
<proteinExistence type="predicted"/>
<dbReference type="Proteomes" id="UP001647509">
    <property type="component" value="Unassembled WGS sequence"/>
</dbReference>
<keyword evidence="2" id="KW-1185">Reference proteome</keyword>
<organism evidence="1 2">
    <name type="scientific">Pseudotamlana agarivorans</name>
    <dbReference type="NCBI Taxonomy" id="481183"/>
    <lineage>
        <taxon>Bacteria</taxon>
        <taxon>Pseudomonadati</taxon>
        <taxon>Bacteroidota</taxon>
        <taxon>Flavobacteriia</taxon>
        <taxon>Flavobacteriales</taxon>
        <taxon>Flavobacteriaceae</taxon>
        <taxon>Pseudotamlana</taxon>
    </lineage>
</organism>
<reference evidence="1" key="1">
    <citation type="submission" date="2021-05" db="EMBL/GenBank/DDBJ databases">
        <title>Draft genomes of bacteria isolated from model marine particles.</title>
        <authorList>
            <person name="Datta M.S."/>
            <person name="Schwartzman J.A."/>
            <person name="Enke T.N."/>
            <person name="Saavedra J."/>
            <person name="Cermak N."/>
            <person name="Cordero O.X."/>
        </authorList>
    </citation>
    <scope>NUCLEOTIDE SEQUENCE</scope>
    <source>
        <strain evidence="1">I2M19</strain>
    </source>
</reference>